<dbReference type="PANTHER" id="PTHR42856">
    <property type="entry name" value="ACYL-COENZYME A THIOESTERASE PAAI"/>
    <property type="match status" value="1"/>
</dbReference>
<evidence type="ECO:0000256" key="1">
    <source>
        <dbReference type="ARBA" id="ARBA00022801"/>
    </source>
</evidence>
<dbReference type="SUPFAM" id="SSF54637">
    <property type="entry name" value="Thioesterase/thiol ester dehydrase-isomerase"/>
    <property type="match status" value="1"/>
</dbReference>
<keyword evidence="1" id="KW-0378">Hydrolase</keyword>
<gene>
    <name evidence="3" type="ORF">EYC82_02805</name>
</gene>
<dbReference type="NCBIfam" id="TIGR00369">
    <property type="entry name" value="unchar_dom_1"/>
    <property type="match status" value="1"/>
</dbReference>
<dbReference type="Proteomes" id="UP001143304">
    <property type="component" value="Unassembled WGS sequence"/>
</dbReference>
<dbReference type="InterPro" id="IPR003736">
    <property type="entry name" value="PAAI_dom"/>
</dbReference>
<protein>
    <submittedName>
        <fullName evidence="3">PaaI family thioesterase</fullName>
    </submittedName>
</protein>
<sequence>MTHVPAGFQRLPEGLGFTDNLQPIYRLVEGDGASFGIIVGAHHCNTMGMCHGGALMTLADITAATGANLAHGVITGSPTVHLNIDFISGARQGEWLHAVAEQVTAKRRFGFCSGGIYNGERTIARFSGTVYFPEHDARRAGAEAGDGVILPTEND</sequence>
<dbReference type="InterPro" id="IPR029069">
    <property type="entry name" value="HotDog_dom_sf"/>
</dbReference>
<dbReference type="PANTHER" id="PTHR42856:SF1">
    <property type="entry name" value="ACYL-COENZYME A THIOESTERASE PAAI"/>
    <property type="match status" value="1"/>
</dbReference>
<proteinExistence type="predicted"/>
<evidence type="ECO:0000313" key="4">
    <source>
        <dbReference type="Proteomes" id="UP001143304"/>
    </source>
</evidence>
<dbReference type="Pfam" id="PF03061">
    <property type="entry name" value="4HBT"/>
    <property type="match status" value="1"/>
</dbReference>
<dbReference type="CDD" id="cd03443">
    <property type="entry name" value="PaaI_thioesterase"/>
    <property type="match status" value="1"/>
</dbReference>
<reference evidence="3" key="1">
    <citation type="submission" date="2019-02" db="EMBL/GenBank/DDBJ databases">
        <authorList>
            <person name="Li S.-H."/>
        </authorList>
    </citation>
    <scope>NUCLEOTIDE SEQUENCE</scope>
    <source>
        <strain evidence="3">IMCC11814</strain>
    </source>
</reference>
<evidence type="ECO:0000259" key="2">
    <source>
        <dbReference type="Pfam" id="PF03061"/>
    </source>
</evidence>
<organism evidence="3 4">
    <name type="scientific">Candidatus Marimicrobium litorale</name>
    <dbReference type="NCBI Taxonomy" id="2518991"/>
    <lineage>
        <taxon>Bacteria</taxon>
        <taxon>Pseudomonadati</taxon>
        <taxon>Pseudomonadota</taxon>
        <taxon>Gammaproteobacteria</taxon>
        <taxon>Cellvibrionales</taxon>
        <taxon>Halieaceae</taxon>
        <taxon>Marimicrobium</taxon>
    </lineage>
</organism>
<dbReference type="InterPro" id="IPR006683">
    <property type="entry name" value="Thioestr_dom"/>
</dbReference>
<name>A0ABT3T1Z4_9GAMM</name>
<dbReference type="Gene3D" id="3.10.129.10">
    <property type="entry name" value="Hotdog Thioesterase"/>
    <property type="match status" value="1"/>
</dbReference>
<dbReference type="InterPro" id="IPR052723">
    <property type="entry name" value="Acyl-CoA_thioesterase_PaaI"/>
</dbReference>
<keyword evidence="4" id="KW-1185">Reference proteome</keyword>
<comment type="caution">
    <text evidence="3">The sequence shown here is derived from an EMBL/GenBank/DDBJ whole genome shotgun (WGS) entry which is preliminary data.</text>
</comment>
<dbReference type="EMBL" id="SHNO01000001">
    <property type="protein sequence ID" value="MCX2976286.1"/>
    <property type="molecule type" value="Genomic_DNA"/>
</dbReference>
<accession>A0ABT3T1Z4</accession>
<evidence type="ECO:0000313" key="3">
    <source>
        <dbReference type="EMBL" id="MCX2976286.1"/>
    </source>
</evidence>
<feature type="domain" description="Thioesterase" evidence="2">
    <location>
        <begin position="47"/>
        <end position="122"/>
    </location>
</feature>